<keyword evidence="5 6" id="KW-0472">Membrane</keyword>
<evidence type="ECO:0000256" key="4">
    <source>
        <dbReference type="ARBA" id="ARBA00022989"/>
    </source>
</evidence>
<dbReference type="AlphaFoldDB" id="A0AAQ3WFF9"/>
<dbReference type="Pfam" id="PF07690">
    <property type="entry name" value="MFS_1"/>
    <property type="match status" value="2"/>
</dbReference>
<keyword evidence="4 6" id="KW-1133">Transmembrane helix</keyword>
<dbReference type="InterPro" id="IPR020846">
    <property type="entry name" value="MFS_dom"/>
</dbReference>
<feature type="transmembrane region" description="Helical" evidence="6">
    <location>
        <begin position="380"/>
        <end position="402"/>
    </location>
</feature>
<proteinExistence type="predicted"/>
<feature type="transmembrane region" description="Helical" evidence="6">
    <location>
        <begin position="12"/>
        <end position="36"/>
    </location>
</feature>
<evidence type="ECO:0000256" key="5">
    <source>
        <dbReference type="ARBA" id="ARBA00023136"/>
    </source>
</evidence>
<dbReference type="PANTHER" id="PTHR11360:SF290">
    <property type="entry name" value="MONOCARBOXYLATE MFS PERMEASE"/>
    <property type="match status" value="1"/>
</dbReference>
<gene>
    <name evidence="8" type="ORF">A5821_002988</name>
</gene>
<dbReference type="GO" id="GO:0022857">
    <property type="term" value="F:transmembrane transporter activity"/>
    <property type="evidence" value="ECO:0007669"/>
    <property type="project" value="InterPro"/>
</dbReference>
<evidence type="ECO:0000256" key="2">
    <source>
        <dbReference type="ARBA" id="ARBA00022448"/>
    </source>
</evidence>
<evidence type="ECO:0000256" key="6">
    <source>
        <dbReference type="SAM" id="Phobius"/>
    </source>
</evidence>
<feature type="transmembrane region" description="Helical" evidence="6">
    <location>
        <begin position="289"/>
        <end position="310"/>
    </location>
</feature>
<feature type="transmembrane region" description="Helical" evidence="6">
    <location>
        <begin position="258"/>
        <end position="277"/>
    </location>
</feature>
<evidence type="ECO:0000313" key="8">
    <source>
        <dbReference type="EMBL" id="WYK01851.1"/>
    </source>
</evidence>
<evidence type="ECO:0000256" key="1">
    <source>
        <dbReference type="ARBA" id="ARBA00004651"/>
    </source>
</evidence>
<dbReference type="GO" id="GO:0005886">
    <property type="term" value="C:plasma membrane"/>
    <property type="evidence" value="ECO:0007669"/>
    <property type="project" value="UniProtKB-SubCell"/>
</dbReference>
<accession>A0AAQ3WFF9</accession>
<comment type="subcellular location">
    <subcellularLocation>
        <location evidence="1">Cell membrane</location>
        <topology evidence="1">Multi-pass membrane protein</topology>
    </subcellularLocation>
</comment>
<dbReference type="InterPro" id="IPR036259">
    <property type="entry name" value="MFS_trans_sf"/>
</dbReference>
<evidence type="ECO:0000256" key="3">
    <source>
        <dbReference type="ARBA" id="ARBA00022692"/>
    </source>
</evidence>
<dbReference type="EMBL" id="CP147244">
    <property type="protein sequence ID" value="WYK01851.1"/>
    <property type="molecule type" value="Genomic_DNA"/>
</dbReference>
<sequence length="413" mass="45549">MKKTTVFYGWRIVFACFILMACMIPPVVTMASKFLIPITTEFNISKSSFTLSNTILQTMGIFLSPIISKNLSNGKLKKHLVFSIIGYSISFASYGLVTNIYMHYVISFVLGVFYLNVGTIPVSILINNWFEYKKGVAMSLAMAGTGIGGFLFSPLSTSLLENFGWRKTYLIIGVIVFLTAMLTTTLFIKEKPEDIGLEKLTKDNTIDNVPIVDKGIWDDFKSYKKKIFVWLILIGMLLNGIVHSGSVGQFPAAFEIKYGAIVGSLAVSIYSIVGVFGKMIMGILNDKKGVIYSIIFGTAGFSLAFILLMSTSSNEGLYLLSVFYGLGMGLGAVVPPLLIGAIFKGENYSVAYGYVNSMMQAGMSLGAMFVSMLADKFNTYTVAWFILLVFTIVACVLWILGYQKSKSYWTKHL</sequence>
<name>A0AAQ3WFF9_9ENTE</name>
<feature type="transmembrane region" description="Helical" evidence="6">
    <location>
        <begin position="48"/>
        <end position="67"/>
    </location>
</feature>
<evidence type="ECO:0000259" key="7">
    <source>
        <dbReference type="PROSITE" id="PS50850"/>
    </source>
</evidence>
<keyword evidence="3 6" id="KW-0812">Transmembrane</keyword>
<keyword evidence="9" id="KW-1185">Reference proteome</keyword>
<protein>
    <recommendedName>
        <fullName evidence="7">Major facilitator superfamily (MFS) profile domain-containing protein</fullName>
    </recommendedName>
</protein>
<organism evidence="8 9">
    <name type="scientific">Candidatus Enterococcus palustris</name>
    <dbReference type="NCBI Taxonomy" id="1834189"/>
    <lineage>
        <taxon>Bacteria</taxon>
        <taxon>Bacillati</taxon>
        <taxon>Bacillota</taxon>
        <taxon>Bacilli</taxon>
        <taxon>Lactobacillales</taxon>
        <taxon>Enterococcaceae</taxon>
        <taxon>Enterococcus</taxon>
    </lineage>
</organism>
<evidence type="ECO:0000313" key="9">
    <source>
        <dbReference type="Proteomes" id="UP000194948"/>
    </source>
</evidence>
<feature type="transmembrane region" description="Helical" evidence="6">
    <location>
        <begin position="103"/>
        <end position="124"/>
    </location>
</feature>
<feature type="transmembrane region" description="Helical" evidence="6">
    <location>
        <begin position="227"/>
        <end position="246"/>
    </location>
</feature>
<dbReference type="InterPro" id="IPR050327">
    <property type="entry name" value="Proton-linked_MCT"/>
</dbReference>
<dbReference type="Proteomes" id="UP000194948">
    <property type="component" value="Chromosome"/>
</dbReference>
<feature type="transmembrane region" description="Helical" evidence="6">
    <location>
        <begin position="168"/>
        <end position="188"/>
    </location>
</feature>
<dbReference type="PANTHER" id="PTHR11360">
    <property type="entry name" value="MONOCARBOXYLATE TRANSPORTER"/>
    <property type="match status" value="1"/>
</dbReference>
<feature type="transmembrane region" description="Helical" evidence="6">
    <location>
        <begin position="79"/>
        <end position="97"/>
    </location>
</feature>
<feature type="transmembrane region" description="Helical" evidence="6">
    <location>
        <begin position="136"/>
        <end position="156"/>
    </location>
</feature>
<dbReference type="PROSITE" id="PS50850">
    <property type="entry name" value="MFS"/>
    <property type="match status" value="1"/>
</dbReference>
<feature type="domain" description="Major facilitator superfamily (MFS) profile" evidence="7">
    <location>
        <begin position="1"/>
        <end position="406"/>
    </location>
</feature>
<dbReference type="InterPro" id="IPR011701">
    <property type="entry name" value="MFS"/>
</dbReference>
<dbReference type="PROSITE" id="PS51257">
    <property type="entry name" value="PROKAR_LIPOPROTEIN"/>
    <property type="match status" value="1"/>
</dbReference>
<feature type="transmembrane region" description="Helical" evidence="6">
    <location>
        <begin position="351"/>
        <end position="374"/>
    </location>
</feature>
<dbReference type="SUPFAM" id="SSF103473">
    <property type="entry name" value="MFS general substrate transporter"/>
    <property type="match status" value="1"/>
</dbReference>
<dbReference type="Gene3D" id="1.20.1250.20">
    <property type="entry name" value="MFS general substrate transporter like domains"/>
    <property type="match status" value="2"/>
</dbReference>
<dbReference type="RefSeq" id="WP_086315503.1">
    <property type="nucleotide sequence ID" value="NZ_CP147244.1"/>
</dbReference>
<reference evidence="9" key="1">
    <citation type="submission" date="2017-05" db="EMBL/GenBank/DDBJ databases">
        <title>The Genome Sequence of EEnterococcus faecalis 9F2_4866.</title>
        <authorList>
            <consortium name="The Broad Institute Genomics Platform"/>
            <consortium name="The Broad Institute Genomic Center for Infectious Diseases"/>
            <person name="Earl A."/>
            <person name="Manson A."/>
            <person name="Schwartman J."/>
            <person name="Gilmore M."/>
            <person name="Abouelleil A."/>
            <person name="Cao P."/>
            <person name="Chapman S."/>
            <person name="Cusick C."/>
            <person name="Shea T."/>
            <person name="Young S."/>
            <person name="Neafsey D."/>
            <person name="Nusbaum C."/>
            <person name="Birren B."/>
        </authorList>
    </citation>
    <scope>NUCLEOTIDE SEQUENCE [LARGE SCALE GENOMIC DNA]</scope>
    <source>
        <strain evidence="9">7F3_DIV0205</strain>
    </source>
</reference>
<feature type="transmembrane region" description="Helical" evidence="6">
    <location>
        <begin position="316"/>
        <end position="339"/>
    </location>
</feature>
<reference evidence="8 9" key="2">
    <citation type="submission" date="2024-03" db="EMBL/GenBank/DDBJ databases">
        <title>The Genome Sequence of Enterococcus sp. DIV0205d.</title>
        <authorList>
            <consortium name="The Broad Institute Genomics Platform"/>
            <consortium name="The Broad Institute Microbial Omics Core"/>
            <consortium name="The Broad Institute Genomic Center for Infectious Diseases"/>
            <person name="Earl A."/>
            <person name="Manson A."/>
            <person name="Gilmore M."/>
            <person name="Schwartman J."/>
            <person name="Shea T."/>
            <person name="Abouelleil A."/>
            <person name="Cao P."/>
            <person name="Chapman S."/>
            <person name="Cusick C."/>
            <person name="Young S."/>
            <person name="Neafsey D."/>
            <person name="Nusbaum C."/>
            <person name="Birren B."/>
        </authorList>
    </citation>
    <scope>NUCLEOTIDE SEQUENCE [LARGE SCALE GENOMIC DNA]</scope>
    <source>
        <strain evidence="8 9">7F3_DIV0205</strain>
    </source>
</reference>
<keyword evidence="2" id="KW-0813">Transport</keyword>